<evidence type="ECO:0000313" key="3">
    <source>
        <dbReference type="EMBL" id="THG37653.1"/>
    </source>
</evidence>
<keyword evidence="1" id="KW-0812">Transmembrane</keyword>
<feature type="transmembrane region" description="Helical" evidence="1">
    <location>
        <begin position="21"/>
        <end position="42"/>
    </location>
</feature>
<proteinExistence type="predicted"/>
<reference evidence="3 4" key="1">
    <citation type="submission" date="2019-04" db="EMBL/GenBank/DDBJ databases">
        <title>Microbes associate with the intestines of laboratory mice.</title>
        <authorList>
            <person name="Navarre W."/>
            <person name="Wong E."/>
            <person name="Huang K.C."/>
            <person name="Tropini C."/>
            <person name="Ng K."/>
            <person name="Yu B."/>
        </authorList>
    </citation>
    <scope>NUCLEOTIDE SEQUENCE [LARGE SCALE GENOMIC DNA]</scope>
    <source>
        <strain evidence="3 4">NM80_B27</strain>
    </source>
</reference>
<protein>
    <recommendedName>
        <fullName evidence="2">YdbS-like PH domain-containing protein</fullName>
    </recommendedName>
</protein>
<evidence type="ECO:0000256" key="1">
    <source>
        <dbReference type="SAM" id="Phobius"/>
    </source>
</evidence>
<evidence type="ECO:0000313" key="4">
    <source>
        <dbReference type="Proteomes" id="UP000308978"/>
    </source>
</evidence>
<dbReference type="PANTHER" id="PTHR34473:SF2">
    <property type="entry name" value="UPF0699 TRANSMEMBRANE PROTEIN YDBT"/>
    <property type="match status" value="1"/>
</dbReference>
<feature type="transmembrane region" description="Helical" evidence="1">
    <location>
        <begin position="48"/>
        <end position="71"/>
    </location>
</feature>
<dbReference type="InterPro" id="IPR005182">
    <property type="entry name" value="YdbS-like_PH"/>
</dbReference>
<gene>
    <name evidence="3" type="ORF">E5986_04595</name>
</gene>
<organism evidence="3 4">
    <name type="scientific">Adlercreutzia caecimuris</name>
    <dbReference type="NCBI Taxonomy" id="671266"/>
    <lineage>
        <taxon>Bacteria</taxon>
        <taxon>Bacillati</taxon>
        <taxon>Actinomycetota</taxon>
        <taxon>Coriobacteriia</taxon>
        <taxon>Eggerthellales</taxon>
        <taxon>Eggerthellaceae</taxon>
        <taxon>Adlercreutzia</taxon>
    </lineage>
</organism>
<keyword evidence="1" id="KW-0472">Membrane</keyword>
<evidence type="ECO:0000259" key="2">
    <source>
        <dbReference type="Pfam" id="PF03703"/>
    </source>
</evidence>
<dbReference type="Proteomes" id="UP000308978">
    <property type="component" value="Unassembled WGS sequence"/>
</dbReference>
<comment type="caution">
    <text evidence="3">The sequence shown here is derived from an EMBL/GenBank/DDBJ whole genome shotgun (WGS) entry which is preliminary data.</text>
</comment>
<dbReference type="Pfam" id="PF03703">
    <property type="entry name" value="bPH_2"/>
    <property type="match status" value="1"/>
</dbReference>
<keyword evidence="1" id="KW-1133">Transmembrane helix</keyword>
<name>A0A4S4G310_9ACTN</name>
<dbReference type="RefSeq" id="WP_136433778.1">
    <property type="nucleotide sequence ID" value="NZ_SSTJ01000004.1"/>
</dbReference>
<dbReference type="PANTHER" id="PTHR34473">
    <property type="entry name" value="UPF0699 TRANSMEMBRANE PROTEIN YDBS"/>
    <property type="match status" value="1"/>
</dbReference>
<dbReference type="AlphaFoldDB" id="A0A4S4G310"/>
<sequence length="163" mass="18480">MREMPANQLNPRIKNVWRISDAIWIAIVFLCCFAPFAIIAAVEPSEAWAGFVALMVVVVFAALFVFFVVVLPPIRYARWRYELTDDYLDIARGIFWRKRFIIPFIRVQNTDTRQGPVLRAFGLSSVTVATAAGEHEIPGLGNEEADLLRDRAAELARLAREDV</sequence>
<dbReference type="EMBL" id="SSTJ01000004">
    <property type="protein sequence ID" value="THG37653.1"/>
    <property type="molecule type" value="Genomic_DNA"/>
</dbReference>
<feature type="domain" description="YdbS-like PH" evidence="2">
    <location>
        <begin position="76"/>
        <end position="150"/>
    </location>
</feature>
<accession>A0A4S4G310</accession>